<proteinExistence type="predicted"/>
<keyword evidence="3" id="KW-1185">Reference proteome</keyword>
<dbReference type="Gene3D" id="3.30.365.10">
    <property type="entry name" value="Aldehyde oxidase/xanthine dehydrogenase, molybdopterin binding domain"/>
    <property type="match status" value="4"/>
</dbReference>
<sequence>MIGAGINRIDGPLKVTGRAVYSYERQDAGQPFYGFIRGAAIGKGKIAAIDTAEAESAPGVRLVLTHRNAPKQGAFVNKPTIFDRPHPQLTTDRIEYFGEPVAFVVADTFEQARAAAALVNLTYGREDGAFDLANHADQAEPQATLSIGLPGETRFGDLEAAMSAGPVTIDQTYTTPYHFSQPMEPHACLADWRDDHLTVYLATQTVAQNRIALAETLGLAADQVTVDAAFVGGGFGSKLYLHAEAVLAALAARKLANPVKVALTRRQVFTLTGHRPEMIHRVRLAATLDGQLTGLGHDVNLQAAVAEPWIEQAATVARSLYAAPNRLTRHSITNLDLKAAEAVRGPGELPGLLAFETAMDELAYALDIDPVELRLKNDTAIDPELGVPLNGRRLADCLREGAKRFGWDRRPKTPGSRREGDHLVGYGMAAGIRMHFQGPTGAIVRIEPDGRVIVRSDTPDIGTGTYTIAAQIAAESLGIGVDQVTVQLAHSDFPPSAGAGGSWGASNLSIALDRACQQIRNRIAEAAGLGATPNDILADVGRWFPEGVEATGQTIGQADDPNFKNYSQNTYGAAFAEVAVDIATGEVRLRRMTGVFAAGRIVNAKTARSQLMGGMIWGVSSALHEAAHVDPRYGNWVNGDLAEYLMPVHADIPAIETVLLDDYDEHANHLGIKGVGELGVCGTGAAVSNAVFNATGIRVRDFPITLSKLLSGLPPMRTAA</sequence>
<dbReference type="InterPro" id="IPR000674">
    <property type="entry name" value="Ald_Oxase/Xan_DH_a/b"/>
</dbReference>
<reference evidence="2 3" key="1">
    <citation type="submission" date="2020-07" db="EMBL/GenBank/DDBJ databases">
        <title>Definition of the novel symbiovar canariense within Mesorhizobium novociceri, a new species of genus Mesorhizobium nodulating Cicer canariense in the Caldera de Taburiente National Park (La Palma, Canary Islands).</title>
        <authorList>
            <person name="Leon-Barrios M."/>
            <person name="Perez-Yepez J."/>
            <person name="Flores-Felix J.D."/>
            <person name="Ramirez-Baena M.H."/>
            <person name="Pulido-Suarez L."/>
            <person name="Igual J.M."/>
            <person name="Velazquez E."/>
            <person name="Peix A."/>
        </authorList>
    </citation>
    <scope>NUCLEOTIDE SEQUENCE [LARGE SCALE GENOMIC DNA]</scope>
    <source>
        <strain evidence="2 3">CCANP35</strain>
    </source>
</reference>
<name>A0A838B3M8_9HYPH</name>
<dbReference type="InterPro" id="IPR037165">
    <property type="entry name" value="AldOxase/xan_DH_Mopterin-bd_sf"/>
</dbReference>
<feature type="domain" description="Aldehyde oxidase/xanthine dehydrogenase a/b hammerhead" evidence="1">
    <location>
        <begin position="16"/>
        <end position="127"/>
    </location>
</feature>
<dbReference type="Gene3D" id="3.90.1170.50">
    <property type="entry name" value="Aldehyde oxidase/xanthine dehydrogenase, a/b hammerhead"/>
    <property type="match status" value="1"/>
</dbReference>
<dbReference type="InterPro" id="IPR008274">
    <property type="entry name" value="AldOxase/xan_DH_MoCoBD1"/>
</dbReference>
<evidence type="ECO:0000259" key="1">
    <source>
        <dbReference type="SMART" id="SM01008"/>
    </source>
</evidence>
<dbReference type="EMBL" id="JACDTY010000004">
    <property type="protein sequence ID" value="MBA1141005.1"/>
    <property type="molecule type" value="Genomic_DNA"/>
</dbReference>
<dbReference type="GO" id="GO:0016491">
    <property type="term" value="F:oxidoreductase activity"/>
    <property type="evidence" value="ECO:0007669"/>
    <property type="project" value="InterPro"/>
</dbReference>
<dbReference type="InterPro" id="IPR046867">
    <property type="entry name" value="AldOxase/xan_DH_MoCoBD2"/>
</dbReference>
<dbReference type="SUPFAM" id="SSF54665">
    <property type="entry name" value="CO dehydrogenase molybdoprotein N-domain-like"/>
    <property type="match status" value="1"/>
</dbReference>
<accession>A0A838B3M8</accession>
<gene>
    <name evidence="2" type="ORF">H0241_12150</name>
</gene>
<dbReference type="GO" id="GO:0005506">
    <property type="term" value="F:iron ion binding"/>
    <property type="evidence" value="ECO:0007669"/>
    <property type="project" value="InterPro"/>
</dbReference>
<dbReference type="Pfam" id="PF02738">
    <property type="entry name" value="MoCoBD_1"/>
    <property type="match status" value="1"/>
</dbReference>
<dbReference type="AlphaFoldDB" id="A0A838B3M8"/>
<protein>
    <submittedName>
        <fullName evidence="2">Xanthine dehydrogenase family protein molybdopterin-binding subunit</fullName>
    </submittedName>
</protein>
<dbReference type="RefSeq" id="WP_181057641.1">
    <property type="nucleotide sequence ID" value="NZ_JACDTY010000004.1"/>
</dbReference>
<organism evidence="2 3">
    <name type="scientific">Mesorhizobium neociceri</name>
    <dbReference type="NCBI Taxonomy" id="1307853"/>
    <lineage>
        <taxon>Bacteria</taxon>
        <taxon>Pseudomonadati</taxon>
        <taxon>Pseudomonadota</taxon>
        <taxon>Alphaproteobacteria</taxon>
        <taxon>Hyphomicrobiales</taxon>
        <taxon>Phyllobacteriaceae</taxon>
        <taxon>Mesorhizobium</taxon>
    </lineage>
</organism>
<dbReference type="InterPro" id="IPR016208">
    <property type="entry name" value="Ald_Oxase/xanthine_DH-like"/>
</dbReference>
<dbReference type="SUPFAM" id="SSF56003">
    <property type="entry name" value="Molybdenum cofactor-binding domain"/>
    <property type="match status" value="1"/>
</dbReference>
<evidence type="ECO:0000313" key="2">
    <source>
        <dbReference type="EMBL" id="MBA1141005.1"/>
    </source>
</evidence>
<dbReference type="Pfam" id="PF20256">
    <property type="entry name" value="MoCoBD_2"/>
    <property type="match status" value="1"/>
</dbReference>
<dbReference type="Proteomes" id="UP000558284">
    <property type="component" value="Unassembled WGS sequence"/>
</dbReference>
<comment type="caution">
    <text evidence="2">The sequence shown here is derived from an EMBL/GenBank/DDBJ whole genome shotgun (WGS) entry which is preliminary data.</text>
</comment>
<dbReference type="InterPro" id="IPR036856">
    <property type="entry name" value="Ald_Oxase/Xan_DH_a/b_sf"/>
</dbReference>
<dbReference type="PANTHER" id="PTHR11908:SF123">
    <property type="entry name" value="ALDEHYDE OXIDOREDUCTASE MOLYBDENUM-BINDING SUBUNIT PAOC"/>
    <property type="match status" value="1"/>
</dbReference>
<evidence type="ECO:0000313" key="3">
    <source>
        <dbReference type="Proteomes" id="UP000558284"/>
    </source>
</evidence>
<dbReference type="SMART" id="SM01008">
    <property type="entry name" value="Ald_Xan_dh_C"/>
    <property type="match status" value="1"/>
</dbReference>
<dbReference type="Pfam" id="PF01315">
    <property type="entry name" value="Ald_Xan_dh_C"/>
    <property type="match status" value="1"/>
</dbReference>
<dbReference type="PANTHER" id="PTHR11908">
    <property type="entry name" value="XANTHINE DEHYDROGENASE"/>
    <property type="match status" value="1"/>
</dbReference>